<dbReference type="EC" id="2.4.99.21" evidence="6"/>
<feature type="domain" description="AglB-like core" evidence="21">
    <location>
        <begin position="597"/>
        <end position="717"/>
    </location>
</feature>
<keyword evidence="12 18" id="KW-1133">Transmembrane helix</keyword>
<feature type="domain" description="Archaeal glycosylation protein B peripheral" evidence="20">
    <location>
        <begin position="883"/>
        <end position="985"/>
    </location>
</feature>
<comment type="similarity">
    <text evidence="5">Belongs to the STT3 family.</text>
</comment>
<evidence type="ECO:0000256" key="15">
    <source>
        <dbReference type="ARBA" id="ARBA00030679"/>
    </source>
</evidence>
<evidence type="ECO:0000256" key="5">
    <source>
        <dbReference type="ARBA" id="ARBA00010810"/>
    </source>
</evidence>
<keyword evidence="9 18" id="KW-0812">Transmembrane</keyword>
<feature type="domain" description="Oligosaccharyl transferase STT3 N-terminal" evidence="19">
    <location>
        <begin position="52"/>
        <end position="321"/>
    </location>
</feature>
<feature type="region of interest" description="Disordered" evidence="17">
    <location>
        <begin position="1003"/>
        <end position="1050"/>
    </location>
</feature>
<feature type="transmembrane region" description="Helical" evidence="18">
    <location>
        <begin position="154"/>
        <end position="175"/>
    </location>
</feature>
<evidence type="ECO:0000256" key="14">
    <source>
        <dbReference type="ARBA" id="ARBA00023211"/>
    </source>
</evidence>
<feature type="transmembrane region" description="Helical" evidence="18">
    <location>
        <begin position="407"/>
        <end position="423"/>
    </location>
</feature>
<evidence type="ECO:0000256" key="2">
    <source>
        <dbReference type="ARBA" id="ARBA00001946"/>
    </source>
</evidence>
<feature type="compositionally biased region" description="Low complexity" evidence="17">
    <location>
        <begin position="1004"/>
        <end position="1049"/>
    </location>
</feature>
<organism evidence="22 23">
    <name type="scientific">Halogranum rubrum</name>
    <dbReference type="NCBI Taxonomy" id="553466"/>
    <lineage>
        <taxon>Archaea</taxon>
        <taxon>Methanobacteriati</taxon>
        <taxon>Methanobacteriota</taxon>
        <taxon>Stenosarchaea group</taxon>
        <taxon>Halobacteria</taxon>
        <taxon>Halobacteriales</taxon>
        <taxon>Haloferacaceae</taxon>
    </lineage>
</organism>
<dbReference type="Proteomes" id="UP000199607">
    <property type="component" value="Unassembled WGS sequence"/>
</dbReference>
<dbReference type="Pfam" id="PF18079">
    <property type="entry name" value="AglB_L1"/>
    <property type="match status" value="1"/>
</dbReference>
<dbReference type="NCBIfam" id="TIGR04154">
    <property type="entry name" value="archaeo_STT3"/>
    <property type="match status" value="1"/>
</dbReference>
<keyword evidence="14" id="KW-0464">Manganese</keyword>
<evidence type="ECO:0000256" key="10">
    <source>
        <dbReference type="ARBA" id="ARBA00022723"/>
    </source>
</evidence>
<keyword evidence="13 18" id="KW-0472">Membrane</keyword>
<dbReference type="GO" id="GO:0004576">
    <property type="term" value="F:oligosaccharyl transferase activity"/>
    <property type="evidence" value="ECO:0007669"/>
    <property type="project" value="InterPro"/>
</dbReference>
<feature type="transmembrane region" description="Helical" evidence="18">
    <location>
        <begin position="123"/>
        <end position="147"/>
    </location>
</feature>
<dbReference type="RefSeq" id="WP_089872420.1">
    <property type="nucleotide sequence ID" value="NZ_FOTC01000009.1"/>
</dbReference>
<name>A0A1I4J4M1_9EURY</name>
<dbReference type="UniPathway" id="UPA00378"/>
<dbReference type="Pfam" id="PF22627">
    <property type="entry name" value="AglB_core-like"/>
    <property type="match status" value="1"/>
</dbReference>
<dbReference type="InterPro" id="IPR041154">
    <property type="entry name" value="AglB_P1"/>
</dbReference>
<feature type="transmembrane region" description="Helical" evidence="18">
    <location>
        <begin position="246"/>
        <end position="261"/>
    </location>
</feature>
<evidence type="ECO:0000256" key="6">
    <source>
        <dbReference type="ARBA" id="ARBA00012602"/>
    </source>
</evidence>
<evidence type="ECO:0000256" key="13">
    <source>
        <dbReference type="ARBA" id="ARBA00023136"/>
    </source>
</evidence>
<reference evidence="23" key="1">
    <citation type="submission" date="2016-10" db="EMBL/GenBank/DDBJ databases">
        <authorList>
            <person name="Varghese N."/>
            <person name="Submissions S."/>
        </authorList>
    </citation>
    <scope>NUCLEOTIDE SEQUENCE [LARGE SCALE GENOMIC DNA]</scope>
    <source>
        <strain evidence="23">CGMCC 1.7738</strain>
    </source>
</reference>
<feature type="transmembrane region" description="Helical" evidence="18">
    <location>
        <begin position="304"/>
        <end position="324"/>
    </location>
</feature>
<dbReference type="Gene3D" id="2.60.40.3390">
    <property type="match status" value="1"/>
</dbReference>
<evidence type="ECO:0000259" key="20">
    <source>
        <dbReference type="Pfam" id="PF18079"/>
    </source>
</evidence>
<keyword evidence="7" id="KW-0328">Glycosyltransferase</keyword>
<dbReference type="EMBL" id="FOTC01000009">
    <property type="protein sequence ID" value="SFL61177.1"/>
    <property type="molecule type" value="Genomic_DNA"/>
</dbReference>
<comment type="catalytic activity">
    <reaction evidence="16">
        <text>an archaeal dolichyl phosphooligosaccharide + [protein]-L-asparagine = an archaeal dolichyl phosphate + a glycoprotein with the oligosaccharide chain attached by N-beta-D-glycosyl linkage to a protein L-asparagine.</text>
        <dbReference type="EC" id="2.4.99.21"/>
    </reaction>
</comment>
<keyword evidence="8 22" id="KW-0808">Transferase</keyword>
<dbReference type="PANTHER" id="PTHR13872:SF1">
    <property type="entry name" value="DOLICHYL-DIPHOSPHOOLIGOSACCHARIDE--PROTEIN GLYCOSYLTRANSFERASE SUBUNIT STT3B"/>
    <property type="match status" value="1"/>
</dbReference>
<sequence length="1065" mass="113417">MSERSESADERSVLNTDGSLVDTLREKYHVPALLAVVAVMLYVRLIPYGRFIVDGEVLFSGNDAWYHLREVQYTVRNWPSTIPFDPWTYFPFGTSTGQFGTLYDQLVATVALIVGLGSPSEALVAKTLLVAPAVFGALTAIPVYLIGKRLGGRLAGVVSAVVLMLLPGTFLQRTLVGVADHNGVEPLFQAFAVFALLVAFGIAEREKPVWELVSDRDLDALRTPLLWGALAGVATALYMWVWPPGVLLVGVVGGFIVLKQVSDTVNGGSPEHIAFAGAVSMTVTGLLMLLQVDTIGFTATRFSLIQPGLAFAVALGSVFVAFLARQWESRDLSLTLFPVAIFGLILVGLGALAVVAPDAFGTIRTNLLRTVGFNAGAQTRTIAEARPFLDPALLGGASATDQILREYGLTLFLGIVAVASILIRPLLRKGETREYAYVGISFAVIALIFLAPGLLSAVAEPLDGAFGNIPVTSQLLGLVIVTALIVGATLLARYDAEQLFVVVWAAFITAAAFTQIRFNYYLAVVVAVLTGFLVAETVQALDLGSVTDRSGDSGIGGWQVMTLAAILLVVFAPLAGLGAASGAAWERSQNHGPGAITQWDDSLTWMQNNTPAEGNYGGAGNAQQLDYYGTYQEGQGNHDYPEGAYGVMSWWDYGHWITVQGERIPNANPFQQGANTAANFLLAPSEGDAQDVLTGMDDQQADEGNQTRYVMVDYQMATPGQKFGAPIVFYDADNVSQSDFYYTLYQGNQQQGYQGVSTVNEQRYYDSMMVRLYQYHGSSVSPQPIVLDYEMQTVTNPNTGESLNIRTLPSGNESAVKQFQNMSAARQFVAEDGTAQVGGLGNIPSERVPALEHYRLVKASESSAATQQGSGPAWVKTFERVDGATVEGSGAPANATVTARVQMNVPSQDSTFVYTQQAETNEDGEFTMTVPYSTTGYDEFGPDNGHTNVSVRANSSYSFSTGLTAADNGSIVAYSGSADVTEAQVLGEDDAAAQVQLEEQVLGNQNQNQNATTNETASDDATATTSEGNDTATNASANTTESLSASSTADSVGVLVSEPLAATHN</sequence>
<evidence type="ECO:0000256" key="7">
    <source>
        <dbReference type="ARBA" id="ARBA00022676"/>
    </source>
</evidence>
<evidence type="ECO:0000256" key="4">
    <source>
        <dbReference type="ARBA" id="ARBA00004922"/>
    </source>
</evidence>
<feature type="transmembrane region" description="Helical" evidence="18">
    <location>
        <begin position="273"/>
        <end position="292"/>
    </location>
</feature>
<evidence type="ECO:0000259" key="21">
    <source>
        <dbReference type="Pfam" id="PF22627"/>
    </source>
</evidence>
<evidence type="ECO:0000256" key="8">
    <source>
        <dbReference type="ARBA" id="ARBA00022679"/>
    </source>
</evidence>
<feature type="transmembrane region" description="Helical" evidence="18">
    <location>
        <begin position="28"/>
        <end position="46"/>
    </location>
</feature>
<dbReference type="Pfam" id="PF02516">
    <property type="entry name" value="STT3"/>
    <property type="match status" value="1"/>
</dbReference>
<evidence type="ECO:0000259" key="19">
    <source>
        <dbReference type="Pfam" id="PF02516"/>
    </source>
</evidence>
<comment type="pathway">
    <text evidence="4">Protein modification; protein glycosylation.</text>
</comment>
<evidence type="ECO:0000256" key="16">
    <source>
        <dbReference type="ARBA" id="ARBA00034066"/>
    </source>
</evidence>
<accession>A0A1I4J4M1</accession>
<keyword evidence="11" id="KW-0460">Magnesium</keyword>
<feature type="transmembrane region" description="Helical" evidence="18">
    <location>
        <begin position="336"/>
        <end position="356"/>
    </location>
</feature>
<dbReference type="InterPro" id="IPR026410">
    <property type="entry name" value="OlisacTrfase_arch"/>
</dbReference>
<keyword evidence="10" id="KW-0479">Metal-binding</keyword>
<evidence type="ECO:0000256" key="3">
    <source>
        <dbReference type="ARBA" id="ARBA00004651"/>
    </source>
</evidence>
<dbReference type="PANTHER" id="PTHR13872">
    <property type="entry name" value="DOLICHYL-DIPHOSPHOOLIGOSACCHARIDE--PROTEIN GLYCOSYLTRANSFERASE SUBUNIT"/>
    <property type="match status" value="1"/>
</dbReference>
<feature type="transmembrane region" description="Helical" evidence="18">
    <location>
        <begin position="187"/>
        <end position="203"/>
    </location>
</feature>
<evidence type="ECO:0000313" key="23">
    <source>
        <dbReference type="Proteomes" id="UP000199607"/>
    </source>
</evidence>
<comment type="cofactor">
    <cofactor evidence="2">
        <name>Mg(2+)</name>
        <dbReference type="ChEBI" id="CHEBI:18420"/>
    </cofactor>
</comment>
<evidence type="ECO:0000256" key="9">
    <source>
        <dbReference type="ARBA" id="ARBA00022692"/>
    </source>
</evidence>
<evidence type="ECO:0000256" key="12">
    <source>
        <dbReference type="ARBA" id="ARBA00022989"/>
    </source>
</evidence>
<feature type="transmembrane region" description="Helical" evidence="18">
    <location>
        <begin position="435"/>
        <end position="455"/>
    </location>
</feature>
<evidence type="ECO:0000256" key="18">
    <source>
        <dbReference type="SAM" id="Phobius"/>
    </source>
</evidence>
<comment type="cofactor">
    <cofactor evidence="1">
        <name>Mn(2+)</name>
        <dbReference type="ChEBI" id="CHEBI:29035"/>
    </cofactor>
</comment>
<dbReference type="InterPro" id="IPR003674">
    <property type="entry name" value="Oligo_trans_STT3"/>
</dbReference>
<comment type="subcellular location">
    <subcellularLocation>
        <location evidence="3">Cell membrane</location>
        <topology evidence="3">Multi-pass membrane protein</topology>
    </subcellularLocation>
</comment>
<keyword evidence="23" id="KW-1185">Reference proteome</keyword>
<evidence type="ECO:0000256" key="11">
    <source>
        <dbReference type="ARBA" id="ARBA00022842"/>
    </source>
</evidence>
<evidence type="ECO:0000256" key="17">
    <source>
        <dbReference type="SAM" id="MobiDB-lite"/>
    </source>
</evidence>
<feature type="transmembrane region" description="Helical" evidence="18">
    <location>
        <begin position="499"/>
        <end position="516"/>
    </location>
</feature>
<dbReference type="InterPro" id="IPR048307">
    <property type="entry name" value="STT3_N"/>
</dbReference>
<feature type="transmembrane region" description="Helical" evidence="18">
    <location>
        <begin position="475"/>
        <end position="492"/>
    </location>
</feature>
<dbReference type="GO" id="GO:0005886">
    <property type="term" value="C:plasma membrane"/>
    <property type="evidence" value="ECO:0007669"/>
    <property type="project" value="UniProtKB-SubCell"/>
</dbReference>
<protein>
    <recommendedName>
        <fullName evidence="6">dolichyl-phosphooligosaccharide-protein glycotransferase</fullName>
        <ecNumber evidence="6">2.4.99.21</ecNumber>
    </recommendedName>
    <alternativeName>
        <fullName evidence="15">Oligosaccharyl transferase</fullName>
    </alternativeName>
</protein>
<feature type="transmembrane region" description="Helical" evidence="18">
    <location>
        <begin position="522"/>
        <end position="541"/>
    </location>
</feature>
<dbReference type="GO" id="GO:0046872">
    <property type="term" value="F:metal ion binding"/>
    <property type="evidence" value="ECO:0007669"/>
    <property type="project" value="UniProtKB-KW"/>
</dbReference>
<evidence type="ECO:0000313" key="22">
    <source>
        <dbReference type="EMBL" id="SFL61177.1"/>
    </source>
</evidence>
<dbReference type="InterPro" id="IPR054479">
    <property type="entry name" value="AglB-like_core"/>
</dbReference>
<evidence type="ECO:0000256" key="1">
    <source>
        <dbReference type="ARBA" id="ARBA00001936"/>
    </source>
</evidence>
<dbReference type="AlphaFoldDB" id="A0A1I4J4M1"/>
<dbReference type="Gene3D" id="3.40.50.12610">
    <property type="match status" value="1"/>
</dbReference>
<feature type="transmembrane region" description="Helical" evidence="18">
    <location>
        <begin position="562"/>
        <end position="585"/>
    </location>
</feature>
<gene>
    <name evidence="22" type="ORF">SAMN04487950_4371</name>
</gene>
<dbReference type="STRING" id="553466.SAMN04487950_4371"/>
<proteinExistence type="inferred from homology"/>